<feature type="chain" id="PRO_5028169288" evidence="1">
    <location>
        <begin position="25"/>
        <end position="388"/>
    </location>
</feature>
<comment type="caution">
    <text evidence="3">The sequence shown here is derived from an EMBL/GenBank/DDBJ whole genome shotgun (WGS) entry which is preliminary data.</text>
</comment>
<dbReference type="PROSITE" id="PS51257">
    <property type="entry name" value="PROKAR_LIPOPROTEIN"/>
    <property type="match status" value="1"/>
</dbReference>
<dbReference type="Pfam" id="PF17186">
    <property type="entry name" value="Lipocalin_9"/>
    <property type="match status" value="1"/>
</dbReference>
<dbReference type="SUPFAM" id="SSF159245">
    <property type="entry name" value="AttH-like"/>
    <property type="match status" value="1"/>
</dbReference>
<proteinExistence type="predicted"/>
<organism evidence="3">
    <name type="scientific">Caldilinea aerophila</name>
    <dbReference type="NCBI Taxonomy" id="133453"/>
    <lineage>
        <taxon>Bacteria</taxon>
        <taxon>Bacillati</taxon>
        <taxon>Chloroflexota</taxon>
        <taxon>Caldilineae</taxon>
        <taxon>Caldilineales</taxon>
        <taxon>Caldilineaceae</taxon>
        <taxon>Caldilinea</taxon>
    </lineage>
</organism>
<gene>
    <name evidence="3" type="ORF">ENQ20_04270</name>
</gene>
<dbReference type="PANTHER" id="PTHR38591">
    <property type="entry name" value="HYDROLASE"/>
    <property type="match status" value="1"/>
</dbReference>
<dbReference type="Pfam" id="PF07143">
    <property type="entry name" value="CrtC"/>
    <property type="match status" value="1"/>
</dbReference>
<reference evidence="3" key="1">
    <citation type="journal article" date="2020" name="mSystems">
        <title>Genome- and Community-Level Interaction Insights into Carbon Utilization and Element Cycling Functions of Hydrothermarchaeota in Hydrothermal Sediment.</title>
        <authorList>
            <person name="Zhou Z."/>
            <person name="Liu Y."/>
            <person name="Xu W."/>
            <person name="Pan J."/>
            <person name="Luo Z.H."/>
            <person name="Li M."/>
        </authorList>
    </citation>
    <scope>NUCLEOTIDE SEQUENCE [LARGE SCALE GENOMIC DNA]</scope>
    <source>
        <strain evidence="3">SpSt-289</strain>
    </source>
</reference>
<sequence>MKTIRWWGLLFLIVWWLAGCAAQAADRPIRASVVEAMRAPDDANFARAYEPIELSFPKDHGAHPEYRTEWWYYTGNLVTAEGTPFGFQLTFFRNALTPQMPARSSTLASNQVYMAHFALTDGERKQHEDFDRYSRGAGELAGAVGEPRFRVWLEDWSAEEIEAGVQRLVAMDEGENGVVAIDLILRETRSPVLHGVRGLHQKGPEPGNASYYYSLVGLETSGSVTSGGRTYPVTGRSWMDHEFGTSALTAGAVGWDWFSIQFDNGAILMLYEIRLANGGVNPDIKGTLIWPEGTQQLVTEDDFVLTPTGSWTSPHTGVRYPSGWRLTLPELDIDLAIEPLIPDQEMNVSFVYWEGAIEVRGSMRGEAVSGRGYAELTGYGEQGAAYQR</sequence>
<accession>A0A7C1FE30</accession>
<dbReference type="InterPro" id="IPR010791">
    <property type="entry name" value="AttH_dom"/>
</dbReference>
<feature type="signal peptide" evidence="1">
    <location>
        <begin position="1"/>
        <end position="24"/>
    </location>
</feature>
<dbReference type="PANTHER" id="PTHR38591:SF1">
    <property type="entry name" value="BLL1000 PROTEIN"/>
    <property type="match status" value="1"/>
</dbReference>
<dbReference type="AlphaFoldDB" id="A0A7C1FE30"/>
<evidence type="ECO:0000256" key="1">
    <source>
        <dbReference type="SAM" id="SignalP"/>
    </source>
</evidence>
<keyword evidence="1" id="KW-0732">Signal</keyword>
<feature type="domain" description="AttH" evidence="2">
    <location>
        <begin position="68"/>
        <end position="245"/>
    </location>
</feature>
<evidence type="ECO:0000313" key="3">
    <source>
        <dbReference type="EMBL" id="HDX30692.1"/>
    </source>
</evidence>
<protein>
    <submittedName>
        <fullName evidence="3">Carotenoid 1,2-hydratase</fullName>
    </submittedName>
</protein>
<evidence type="ECO:0000259" key="2">
    <source>
        <dbReference type="Pfam" id="PF07143"/>
    </source>
</evidence>
<name>A0A7C1FE30_9CHLR</name>
<dbReference type="Gene3D" id="2.40.370.10">
    <property type="entry name" value="AttH-like domain"/>
    <property type="match status" value="2"/>
</dbReference>
<dbReference type="InterPro" id="IPR023374">
    <property type="entry name" value="AttH-like_dom_sf"/>
</dbReference>
<dbReference type="EMBL" id="DSMG01000049">
    <property type="protein sequence ID" value="HDX30692.1"/>
    <property type="molecule type" value="Genomic_DNA"/>
</dbReference>